<feature type="compositionally biased region" description="Polar residues" evidence="1">
    <location>
        <begin position="71"/>
        <end position="81"/>
    </location>
</feature>
<evidence type="ECO:0000256" key="1">
    <source>
        <dbReference type="SAM" id="MobiDB-lite"/>
    </source>
</evidence>
<dbReference type="AlphaFoldDB" id="A0AAV7SS60"/>
<protein>
    <submittedName>
        <fullName evidence="2">Uncharacterized protein</fullName>
    </submittedName>
</protein>
<sequence>MGHIHSAAAQGGLAGKGVAYGGRAKNAELLEALRAWAEGHPEGEAQGEEDMSQGERAERGPPYSDLRNLPGTGSSIFTQRLSPEELEDSREERKLRPELAKSTKEQALALAELEKEQALILQRLAMEGQKWQIS</sequence>
<comment type="caution">
    <text evidence="2">The sequence shown here is derived from an EMBL/GenBank/DDBJ whole genome shotgun (WGS) entry which is preliminary data.</text>
</comment>
<feature type="region of interest" description="Disordered" evidence="1">
    <location>
        <begin position="35"/>
        <end position="101"/>
    </location>
</feature>
<proteinExistence type="predicted"/>
<organism evidence="2 3">
    <name type="scientific">Pleurodeles waltl</name>
    <name type="common">Iberian ribbed newt</name>
    <dbReference type="NCBI Taxonomy" id="8319"/>
    <lineage>
        <taxon>Eukaryota</taxon>
        <taxon>Metazoa</taxon>
        <taxon>Chordata</taxon>
        <taxon>Craniata</taxon>
        <taxon>Vertebrata</taxon>
        <taxon>Euteleostomi</taxon>
        <taxon>Amphibia</taxon>
        <taxon>Batrachia</taxon>
        <taxon>Caudata</taxon>
        <taxon>Salamandroidea</taxon>
        <taxon>Salamandridae</taxon>
        <taxon>Pleurodelinae</taxon>
        <taxon>Pleurodeles</taxon>
    </lineage>
</organism>
<dbReference type="EMBL" id="JANPWB010000008">
    <property type="protein sequence ID" value="KAJ1166923.1"/>
    <property type="molecule type" value="Genomic_DNA"/>
</dbReference>
<name>A0AAV7SS60_PLEWA</name>
<evidence type="ECO:0000313" key="3">
    <source>
        <dbReference type="Proteomes" id="UP001066276"/>
    </source>
</evidence>
<accession>A0AAV7SS60</accession>
<dbReference type="Proteomes" id="UP001066276">
    <property type="component" value="Chromosome 4_2"/>
</dbReference>
<reference evidence="2" key="1">
    <citation type="journal article" date="2022" name="bioRxiv">
        <title>Sequencing and chromosome-scale assembly of the giantPleurodeles waltlgenome.</title>
        <authorList>
            <person name="Brown T."/>
            <person name="Elewa A."/>
            <person name="Iarovenko S."/>
            <person name="Subramanian E."/>
            <person name="Araus A.J."/>
            <person name="Petzold A."/>
            <person name="Susuki M."/>
            <person name="Suzuki K.-i.T."/>
            <person name="Hayashi T."/>
            <person name="Toyoda A."/>
            <person name="Oliveira C."/>
            <person name="Osipova E."/>
            <person name="Leigh N.D."/>
            <person name="Simon A."/>
            <person name="Yun M.H."/>
        </authorList>
    </citation>
    <scope>NUCLEOTIDE SEQUENCE</scope>
    <source>
        <strain evidence="2">20211129_DDA</strain>
        <tissue evidence="2">Liver</tissue>
    </source>
</reference>
<evidence type="ECO:0000313" key="2">
    <source>
        <dbReference type="EMBL" id="KAJ1166923.1"/>
    </source>
</evidence>
<feature type="compositionally biased region" description="Basic and acidic residues" evidence="1">
    <location>
        <begin position="90"/>
        <end position="101"/>
    </location>
</feature>
<gene>
    <name evidence="2" type="ORF">NDU88_007318</name>
</gene>
<keyword evidence="3" id="KW-1185">Reference proteome</keyword>